<keyword evidence="2" id="KW-1185">Reference proteome</keyword>
<evidence type="ECO:0000313" key="1">
    <source>
        <dbReference type="EMBL" id="KAE9524159.1"/>
    </source>
</evidence>
<comment type="caution">
    <text evidence="1">The sequence shown here is derived from an EMBL/GenBank/DDBJ whole genome shotgun (WGS) entry which is preliminary data.</text>
</comment>
<evidence type="ECO:0000313" key="2">
    <source>
        <dbReference type="Proteomes" id="UP000475862"/>
    </source>
</evidence>
<sequence>MDLDINKVFKSRRGNVIMITVIILSIQKIKLKEIICIVVKRKAKTELQIQSSKIIRQELHLHHEMNSLFNQKPFYWLIKLQTIFNKALESRSIPQNYAPAGKRLSFFNYLKLPKQEFSIELLPVIRLKIKNNTVEFAYYEAIYNNILVHLTLLIRKANHFLFLPEIFQNCRFVCKLYTCFFFSALRGSITRNRFPGSCGLNPRCKLCASRGASCGLNICCGNCGLNICCGHGTCRGMNTFGGVASTDNPYLFLIPNNSAFLTIVSSVSISSILFNSATQSLHMRSLLFTITTK</sequence>
<dbReference type="Proteomes" id="UP000475862">
    <property type="component" value="Unassembled WGS sequence"/>
</dbReference>
<dbReference type="EMBL" id="VYZN01000071">
    <property type="protein sequence ID" value="KAE9524159.1"/>
    <property type="molecule type" value="Genomic_DNA"/>
</dbReference>
<organism evidence="1 2">
    <name type="scientific">Aphis glycines</name>
    <name type="common">Soybean aphid</name>
    <dbReference type="NCBI Taxonomy" id="307491"/>
    <lineage>
        <taxon>Eukaryota</taxon>
        <taxon>Metazoa</taxon>
        <taxon>Ecdysozoa</taxon>
        <taxon>Arthropoda</taxon>
        <taxon>Hexapoda</taxon>
        <taxon>Insecta</taxon>
        <taxon>Pterygota</taxon>
        <taxon>Neoptera</taxon>
        <taxon>Paraneoptera</taxon>
        <taxon>Hemiptera</taxon>
        <taxon>Sternorrhyncha</taxon>
        <taxon>Aphidomorpha</taxon>
        <taxon>Aphidoidea</taxon>
        <taxon>Aphididae</taxon>
        <taxon>Aphidini</taxon>
        <taxon>Aphis</taxon>
        <taxon>Aphis</taxon>
    </lineage>
</organism>
<gene>
    <name evidence="1" type="ORF">AGLY_015404</name>
</gene>
<name>A0A6G0T0Q9_APHGL</name>
<protein>
    <submittedName>
        <fullName evidence="1">Uncharacterized protein</fullName>
    </submittedName>
</protein>
<dbReference type="AlphaFoldDB" id="A0A6G0T0Q9"/>
<accession>A0A6G0T0Q9</accession>
<reference evidence="1 2" key="1">
    <citation type="submission" date="2019-08" db="EMBL/GenBank/DDBJ databases">
        <title>The genome of the soybean aphid Biotype 1, its phylome, world population structure and adaptation to the North American continent.</title>
        <authorList>
            <person name="Giordano R."/>
            <person name="Donthu R.K."/>
            <person name="Hernandez A.G."/>
            <person name="Wright C.L."/>
            <person name="Zimin A.V."/>
        </authorList>
    </citation>
    <scope>NUCLEOTIDE SEQUENCE [LARGE SCALE GENOMIC DNA]</scope>
    <source>
        <tissue evidence="1">Whole aphids</tissue>
    </source>
</reference>
<proteinExistence type="predicted"/>